<organism evidence="3 4">
    <name type="scientific">Tetrapyrgos nigripes</name>
    <dbReference type="NCBI Taxonomy" id="182062"/>
    <lineage>
        <taxon>Eukaryota</taxon>
        <taxon>Fungi</taxon>
        <taxon>Dikarya</taxon>
        <taxon>Basidiomycota</taxon>
        <taxon>Agaricomycotina</taxon>
        <taxon>Agaricomycetes</taxon>
        <taxon>Agaricomycetidae</taxon>
        <taxon>Agaricales</taxon>
        <taxon>Marasmiineae</taxon>
        <taxon>Marasmiaceae</taxon>
        <taxon>Tetrapyrgos</taxon>
    </lineage>
</organism>
<evidence type="ECO:0000313" key="4">
    <source>
        <dbReference type="Proteomes" id="UP000559256"/>
    </source>
</evidence>
<feature type="compositionally biased region" description="Gly residues" evidence="1">
    <location>
        <begin position="156"/>
        <end position="165"/>
    </location>
</feature>
<evidence type="ECO:0000259" key="2">
    <source>
        <dbReference type="Pfam" id="PF02733"/>
    </source>
</evidence>
<dbReference type="GO" id="GO:0006071">
    <property type="term" value="P:glycerol metabolic process"/>
    <property type="evidence" value="ECO:0007669"/>
    <property type="project" value="InterPro"/>
</dbReference>
<dbReference type="AlphaFoldDB" id="A0A8H5BR82"/>
<sequence length="198" mass="21370">MLSGVRCVLQVYLTVIVTMYYSARKHNTVYTQSNSDSHNDCDTYISLQENIISIHASPPPSSTPPYFQPAYALRLVTFTGTDPNTPFKQVLAIINNYTGDCLNFGSAIEKAKVDGLTVENIVVADGRDRLRFLERPVLCEEKDTAHTIYLSHDDGGGGGGGGDGSFEGDASSATNNHLTTSRLTAHVAPPTLPDKTTS</sequence>
<name>A0A8H5BR82_9AGAR</name>
<reference evidence="3 4" key="1">
    <citation type="journal article" date="2020" name="ISME J.">
        <title>Uncovering the hidden diversity of litter-decomposition mechanisms in mushroom-forming fungi.</title>
        <authorList>
            <person name="Floudas D."/>
            <person name="Bentzer J."/>
            <person name="Ahren D."/>
            <person name="Johansson T."/>
            <person name="Persson P."/>
            <person name="Tunlid A."/>
        </authorList>
    </citation>
    <scope>NUCLEOTIDE SEQUENCE [LARGE SCALE GENOMIC DNA]</scope>
    <source>
        <strain evidence="3 4">CBS 291.85</strain>
    </source>
</reference>
<dbReference type="EMBL" id="JAACJM010000369">
    <property type="protein sequence ID" value="KAF5328115.1"/>
    <property type="molecule type" value="Genomic_DNA"/>
</dbReference>
<dbReference type="Pfam" id="PF02733">
    <property type="entry name" value="Dak1"/>
    <property type="match status" value="1"/>
</dbReference>
<dbReference type="OrthoDB" id="1724672at2759"/>
<dbReference type="Proteomes" id="UP000559256">
    <property type="component" value="Unassembled WGS sequence"/>
</dbReference>
<accession>A0A8H5BR82</accession>
<dbReference type="GO" id="GO:0004371">
    <property type="term" value="F:glycerone kinase activity"/>
    <property type="evidence" value="ECO:0007669"/>
    <property type="project" value="InterPro"/>
</dbReference>
<feature type="compositionally biased region" description="Polar residues" evidence="1">
    <location>
        <begin position="171"/>
        <end position="183"/>
    </location>
</feature>
<keyword evidence="4" id="KW-1185">Reference proteome</keyword>
<comment type="caution">
    <text evidence="3">The sequence shown here is derived from an EMBL/GenBank/DDBJ whole genome shotgun (WGS) entry which is preliminary data.</text>
</comment>
<dbReference type="SUPFAM" id="SSF82549">
    <property type="entry name" value="DAK1/DegV-like"/>
    <property type="match status" value="1"/>
</dbReference>
<protein>
    <recommendedName>
        <fullName evidence="2">DhaK domain-containing protein</fullName>
    </recommendedName>
</protein>
<proteinExistence type="predicted"/>
<feature type="domain" description="DhaK" evidence="2">
    <location>
        <begin position="88"/>
        <end position="125"/>
    </location>
</feature>
<gene>
    <name evidence="3" type="ORF">D9758_018385</name>
</gene>
<evidence type="ECO:0000313" key="3">
    <source>
        <dbReference type="EMBL" id="KAF5328115.1"/>
    </source>
</evidence>
<feature type="region of interest" description="Disordered" evidence="1">
    <location>
        <begin position="149"/>
        <end position="198"/>
    </location>
</feature>
<dbReference type="Gene3D" id="3.40.50.10440">
    <property type="entry name" value="Dihydroxyacetone kinase, domain 1"/>
    <property type="match status" value="1"/>
</dbReference>
<dbReference type="InterPro" id="IPR004006">
    <property type="entry name" value="DhaK_dom"/>
</dbReference>
<evidence type="ECO:0000256" key="1">
    <source>
        <dbReference type="SAM" id="MobiDB-lite"/>
    </source>
</evidence>